<evidence type="ECO:0000259" key="6">
    <source>
        <dbReference type="Pfam" id="PF10644"/>
    </source>
</evidence>
<dbReference type="InterPro" id="IPR018626">
    <property type="entry name" value="LCHN/Anr2"/>
</dbReference>
<feature type="region of interest" description="Disordered" evidence="5">
    <location>
        <begin position="351"/>
        <end position="385"/>
    </location>
</feature>
<evidence type="ECO:0000256" key="2">
    <source>
        <dbReference type="ARBA" id="ARBA00004173"/>
    </source>
</evidence>
<evidence type="ECO:0000259" key="7">
    <source>
        <dbReference type="Pfam" id="PF14831"/>
    </source>
</evidence>
<dbReference type="PANTHER" id="PTHR28153:SF1">
    <property type="entry name" value="DUF4484 DOMAIN-CONTAINING PROTEIN"/>
    <property type="match status" value="1"/>
</dbReference>
<gene>
    <name evidence="9" type="ORF">CAC42_8224</name>
</gene>
<name>A0A2K1QK43_9PEZI</name>
<dbReference type="SUPFAM" id="SSF52490">
    <property type="entry name" value="Tubulin nucleotide-binding domain-like"/>
    <property type="match status" value="1"/>
</dbReference>
<keyword evidence="10" id="KW-1185">Reference proteome</keyword>
<feature type="domain" description="DUF4484" evidence="7">
    <location>
        <begin position="411"/>
        <end position="572"/>
    </location>
</feature>
<feature type="compositionally biased region" description="Polar residues" evidence="5">
    <location>
        <begin position="896"/>
        <end position="916"/>
    </location>
</feature>
<protein>
    <submittedName>
        <fullName evidence="9">Protein dml1</fullName>
    </submittedName>
</protein>
<dbReference type="EMBL" id="NKHZ01000080">
    <property type="protein sequence ID" value="PNS15223.1"/>
    <property type="molecule type" value="Genomic_DNA"/>
</dbReference>
<evidence type="ECO:0000256" key="3">
    <source>
        <dbReference type="ARBA" id="ARBA00008507"/>
    </source>
</evidence>
<proteinExistence type="inferred from homology"/>
<comment type="similarity">
    <text evidence="3">Belongs to the misato family.</text>
</comment>
<dbReference type="InterPro" id="IPR053056">
    <property type="entry name" value="Lipid_Metab_Assoc_Protein"/>
</dbReference>
<dbReference type="GO" id="GO:0005739">
    <property type="term" value="C:mitochondrion"/>
    <property type="evidence" value="ECO:0007669"/>
    <property type="project" value="UniProtKB-SubCell"/>
</dbReference>
<accession>A0A2K1QK43</accession>
<dbReference type="Pfam" id="PF10644">
    <property type="entry name" value="Misat_Tub_SegII"/>
    <property type="match status" value="1"/>
</dbReference>
<dbReference type="GO" id="GO:0005811">
    <property type="term" value="C:lipid droplet"/>
    <property type="evidence" value="ECO:0007669"/>
    <property type="project" value="TreeGrafter"/>
</dbReference>
<dbReference type="InParanoid" id="A0A2K1QK43"/>
<comment type="caution">
    <text evidence="9">The sequence shown here is derived from an EMBL/GenBank/DDBJ whole genome shotgun (WGS) entry which is preliminary data.</text>
</comment>
<dbReference type="AlphaFoldDB" id="A0A2K1QK43"/>
<evidence type="ECO:0000313" key="9">
    <source>
        <dbReference type="EMBL" id="PNS15223.1"/>
    </source>
</evidence>
<sequence length="1073" mass="118870">MPRVDDDTEALPPIAALFLVVFDKKIGYKLSWQRSISDTQLEGVVEYKSLPSGLHNVKEDLVYFTHDDYAGISAFASQAADESDRNAHFLAVGVLVPLSYGRLGRAWLHAQGLRELASTCSEGESHQARLEAYWQKCGVKTAAEELRVAALEEPSSPLAVKPADLKKKRRSRALSDAAGFSVREHVLSPDHPALSMPDFLDTFGPLIFPLYRAALLRKRVLLLGSAPIQRSCDFVYGLSIFSNLPPSLVDAVPAPPSLRRVRPLFNVGIHDIAELSAKAPSNSDSSEGWIACTTDDILSTKRSLFDVLVHLPSQPGQWPTVTTSDGNRVLATQRDLRRYNALRKELMRSRRLRDRDSTYQDEPEDEAVQSSDTLHVPEDDDTNPLMQSITSLIPEATESSPPAVENEAQVVEPASWASIAYGSFLWWASAGERSLAEEEEKMQDASLIEDLVSTTSTHSATKSRRRGSSARRRKRSSATSLTRLILNAADDDEPPESLPVEEKQQMSMILIAYFHRLTTLLLSGLGDVVNSEEDEAGDGRVDDDTEIQLTAEEVRRLGLDVWSAADARFISDESYFTYGQDEESPVDHDIHFRPGLGTDGSETYTPRTVIYDLKGAFGTLRQENALYQLSNPDDATQQGQWPGQAQVLQQPRIPPSEYQRHLDEGLEPPPLTTSSVRYWSDYNRVFYHPKSIVQLHEYELNSSLLPFERWSTGQELFSNLDREHDLVDKDLRPFLEECDQLQGVQMITSIDDAWGGFATSYMERIRDELGKTSLWAWGSEDGSRKSRASLKERQLLDTANTVQSVAALTESASLFMPLTTLPTLASYISAFEAASKWHTSALQLSALETLTLPTRLRLDQSSRSTFSDMESLLSNSGTRRLASLSFSASSSSFTSPNGATTNGNHDPRLRTTNGTAQEEDSDPTNLADLDMTFLPSTPSPSPRRRRDQTFSTVLSLRGMFKSSLEIDDLNQSSRDRFSSAAADGVRLSVHQSPLLLNLPSSFPQIFGFGRGKEERIAVQAGLRTGAEVGGWVRGLEGGLRGVGMEEREGVREVLMGIAGEYEGDSEEEDDDDD</sequence>
<dbReference type="InterPro" id="IPR019605">
    <property type="entry name" value="Misato_II_tubulin-like"/>
</dbReference>
<dbReference type="InterPro" id="IPR028115">
    <property type="entry name" value="DUF4484"/>
</dbReference>
<dbReference type="InterPro" id="IPR029209">
    <property type="entry name" value="DML1/Misato_tubulin"/>
</dbReference>
<reference evidence="9 10" key="1">
    <citation type="submission" date="2017-06" db="EMBL/GenBank/DDBJ databases">
        <title>Draft genome sequence of a variant of Elsinoe murrayae.</title>
        <authorList>
            <person name="Cheng Q."/>
        </authorList>
    </citation>
    <scope>NUCLEOTIDE SEQUENCE [LARGE SCALE GENOMIC DNA]</scope>
    <source>
        <strain evidence="9 10">CQ-2017a</strain>
    </source>
</reference>
<dbReference type="InterPro" id="IPR036525">
    <property type="entry name" value="Tubulin/FtsZ_GTPase_sf"/>
</dbReference>
<dbReference type="Pfam" id="PF14831">
    <property type="entry name" value="DUF4484"/>
    <property type="match status" value="1"/>
</dbReference>
<comment type="subcellular location">
    <subcellularLocation>
        <location evidence="2">Mitochondrion</location>
    </subcellularLocation>
</comment>
<comment type="function">
    <text evidence="1">Involved in the partitioning of the mitochondrial organelle and mitochondrial DNA (mtDNA) inheritance.</text>
</comment>
<feature type="compositionally biased region" description="Basic residues" evidence="5">
    <location>
        <begin position="461"/>
        <end position="476"/>
    </location>
</feature>
<evidence type="ECO:0000313" key="10">
    <source>
        <dbReference type="Proteomes" id="UP000243797"/>
    </source>
</evidence>
<dbReference type="OrthoDB" id="2152680at2759"/>
<dbReference type="Pfam" id="PF14881">
    <property type="entry name" value="Tubulin_3"/>
    <property type="match status" value="1"/>
</dbReference>
<keyword evidence="4" id="KW-0496">Mitochondrion</keyword>
<organism evidence="9 10">
    <name type="scientific">Sphaceloma murrayae</name>
    <dbReference type="NCBI Taxonomy" id="2082308"/>
    <lineage>
        <taxon>Eukaryota</taxon>
        <taxon>Fungi</taxon>
        <taxon>Dikarya</taxon>
        <taxon>Ascomycota</taxon>
        <taxon>Pezizomycotina</taxon>
        <taxon>Dothideomycetes</taxon>
        <taxon>Dothideomycetidae</taxon>
        <taxon>Myriangiales</taxon>
        <taxon>Elsinoaceae</taxon>
        <taxon>Sphaceloma</taxon>
    </lineage>
</organism>
<dbReference type="Pfam" id="PF09804">
    <property type="entry name" value="DENND11"/>
    <property type="match status" value="1"/>
</dbReference>
<feature type="domain" description="DML1/Misato tubulin" evidence="8">
    <location>
        <begin position="668"/>
        <end position="856"/>
    </location>
</feature>
<dbReference type="PANTHER" id="PTHR28153">
    <property type="entry name" value="PROTEIN, PUTATIVE-RELATED"/>
    <property type="match status" value="1"/>
</dbReference>
<feature type="region of interest" description="Disordered" evidence="5">
    <location>
        <begin position="888"/>
        <end position="947"/>
    </location>
</feature>
<evidence type="ECO:0000259" key="8">
    <source>
        <dbReference type="Pfam" id="PF14881"/>
    </source>
</evidence>
<feature type="domain" description="Misato Segment II tubulin-like" evidence="6">
    <location>
        <begin position="573"/>
        <end position="664"/>
    </location>
</feature>
<evidence type="ECO:0000256" key="1">
    <source>
        <dbReference type="ARBA" id="ARBA00003757"/>
    </source>
</evidence>
<dbReference type="Proteomes" id="UP000243797">
    <property type="component" value="Unassembled WGS sequence"/>
</dbReference>
<feature type="region of interest" description="Disordered" evidence="5">
    <location>
        <begin position="452"/>
        <end position="478"/>
    </location>
</feature>
<evidence type="ECO:0000256" key="4">
    <source>
        <dbReference type="ARBA" id="ARBA00023128"/>
    </source>
</evidence>
<evidence type="ECO:0000256" key="5">
    <source>
        <dbReference type="SAM" id="MobiDB-lite"/>
    </source>
</evidence>
<dbReference type="Gene3D" id="3.40.50.1440">
    <property type="entry name" value="Tubulin/FtsZ, GTPase domain"/>
    <property type="match status" value="1"/>
</dbReference>
<dbReference type="STRING" id="2082308.A0A2K1QK43"/>